<dbReference type="EMBL" id="QPJK01000002">
    <property type="protein sequence ID" value="RCW73996.1"/>
    <property type="molecule type" value="Genomic_DNA"/>
</dbReference>
<comment type="caution">
    <text evidence="6">The sequence shown here is derived from an EMBL/GenBank/DDBJ whole genome shotgun (WGS) entry which is preliminary data.</text>
</comment>
<keyword evidence="7" id="KW-1185">Reference proteome</keyword>
<evidence type="ECO:0000313" key="6">
    <source>
        <dbReference type="EMBL" id="RCW73996.1"/>
    </source>
</evidence>
<evidence type="ECO:0000256" key="1">
    <source>
        <dbReference type="ARBA" id="ARBA00023015"/>
    </source>
</evidence>
<dbReference type="Gene3D" id="1.10.10.10">
    <property type="entry name" value="Winged helix-like DNA-binding domain superfamily/Winged helix DNA-binding domain"/>
    <property type="match status" value="1"/>
</dbReference>
<dbReference type="PANTHER" id="PTHR43537:SF24">
    <property type="entry name" value="GLUCONATE OPERON TRANSCRIPTIONAL REPRESSOR"/>
    <property type="match status" value="1"/>
</dbReference>
<dbReference type="InterPro" id="IPR036390">
    <property type="entry name" value="WH_DNA-bd_sf"/>
</dbReference>
<dbReference type="OrthoDB" id="8066003at2"/>
<evidence type="ECO:0000259" key="5">
    <source>
        <dbReference type="PROSITE" id="PS50949"/>
    </source>
</evidence>
<protein>
    <submittedName>
        <fullName evidence="6">GntR family transcriptional regulator</fullName>
    </submittedName>
</protein>
<dbReference type="PANTHER" id="PTHR43537">
    <property type="entry name" value="TRANSCRIPTIONAL REGULATOR, GNTR FAMILY"/>
    <property type="match status" value="1"/>
</dbReference>
<evidence type="ECO:0000256" key="3">
    <source>
        <dbReference type="ARBA" id="ARBA00023163"/>
    </source>
</evidence>
<dbReference type="SMART" id="SM00345">
    <property type="entry name" value="HTH_GNTR"/>
    <property type="match status" value="1"/>
</dbReference>
<evidence type="ECO:0000256" key="4">
    <source>
        <dbReference type="SAM" id="MobiDB-lite"/>
    </source>
</evidence>
<dbReference type="InterPro" id="IPR008920">
    <property type="entry name" value="TF_FadR/GntR_C"/>
</dbReference>
<dbReference type="GO" id="GO:0003677">
    <property type="term" value="F:DNA binding"/>
    <property type="evidence" value="ECO:0007669"/>
    <property type="project" value="UniProtKB-KW"/>
</dbReference>
<dbReference type="Pfam" id="PF00392">
    <property type="entry name" value="GntR"/>
    <property type="match status" value="1"/>
</dbReference>
<feature type="compositionally biased region" description="Low complexity" evidence="4">
    <location>
        <begin position="12"/>
        <end position="30"/>
    </location>
</feature>
<dbReference type="Gene3D" id="1.20.120.530">
    <property type="entry name" value="GntR ligand-binding domain-like"/>
    <property type="match status" value="1"/>
</dbReference>
<name>A0A368Y3R1_9BURK</name>
<sequence length="295" mass="31945">MSEMPHARKTPAKVAAKVSSRSSGTSTGRSARPAAGKATGKATRPAAATTSASSTTTTTTTTATTGEQIAKQLGQAILEGQHPVGERVGEQAVAEMFAVSRGPVRDALRILERQGLIEIQARRGARVRHLSHNEVADIFNVRGVLLGLAVRYLSCDPDKSGLAEVDPRLAQLRRLAGQKKPSLLDFAQATGRVAMGLLAACGSPKVLQATYRDLPHDALWRMLWVKPSPPDYESSARRTATYEDYARLLEKIRASDADGAELLMRKIMTNTRDEVLQYLGLMHEADADAFRRLAF</sequence>
<reference evidence="6 7" key="1">
    <citation type="submission" date="2018-07" db="EMBL/GenBank/DDBJ databases">
        <title>Genomic Encyclopedia of Type Strains, Phase IV (KMG-IV): sequencing the most valuable type-strain genomes for metagenomic binning, comparative biology and taxonomic classification.</title>
        <authorList>
            <person name="Goeker M."/>
        </authorList>
    </citation>
    <scope>NUCLEOTIDE SEQUENCE [LARGE SCALE GENOMIC DNA]</scope>
    <source>
        <strain evidence="6 7">DSM 21634</strain>
    </source>
</reference>
<keyword evidence="3" id="KW-0804">Transcription</keyword>
<feature type="domain" description="HTH gntR-type" evidence="5">
    <location>
        <begin position="63"/>
        <end position="130"/>
    </location>
</feature>
<dbReference type="CDD" id="cd07377">
    <property type="entry name" value="WHTH_GntR"/>
    <property type="match status" value="1"/>
</dbReference>
<keyword evidence="2" id="KW-0238">DNA-binding</keyword>
<feature type="compositionally biased region" description="Low complexity" evidence="4">
    <location>
        <begin position="46"/>
        <end position="65"/>
    </location>
</feature>
<dbReference type="GO" id="GO:0003700">
    <property type="term" value="F:DNA-binding transcription factor activity"/>
    <property type="evidence" value="ECO:0007669"/>
    <property type="project" value="InterPro"/>
</dbReference>
<organism evidence="6 7">
    <name type="scientific">Pseudorhodoferax soli</name>
    <dbReference type="NCBI Taxonomy" id="545864"/>
    <lineage>
        <taxon>Bacteria</taxon>
        <taxon>Pseudomonadati</taxon>
        <taxon>Pseudomonadota</taxon>
        <taxon>Betaproteobacteria</taxon>
        <taxon>Burkholderiales</taxon>
        <taxon>Comamonadaceae</taxon>
    </lineage>
</organism>
<dbReference type="SUPFAM" id="SSF48008">
    <property type="entry name" value="GntR ligand-binding domain-like"/>
    <property type="match status" value="1"/>
</dbReference>
<dbReference type="PROSITE" id="PS50949">
    <property type="entry name" value="HTH_GNTR"/>
    <property type="match status" value="1"/>
</dbReference>
<evidence type="ECO:0000256" key="2">
    <source>
        <dbReference type="ARBA" id="ARBA00023125"/>
    </source>
</evidence>
<evidence type="ECO:0000313" key="7">
    <source>
        <dbReference type="Proteomes" id="UP000252884"/>
    </source>
</evidence>
<keyword evidence="1" id="KW-0805">Transcription regulation</keyword>
<accession>A0A368Y3R1</accession>
<dbReference type="SMART" id="SM00895">
    <property type="entry name" value="FCD"/>
    <property type="match status" value="1"/>
</dbReference>
<dbReference type="Proteomes" id="UP000252884">
    <property type="component" value="Unassembled WGS sequence"/>
</dbReference>
<gene>
    <name evidence="6" type="ORF">DES41_102313</name>
</gene>
<dbReference type="Pfam" id="PF07729">
    <property type="entry name" value="FCD"/>
    <property type="match status" value="1"/>
</dbReference>
<dbReference type="SUPFAM" id="SSF46785">
    <property type="entry name" value="Winged helix' DNA-binding domain"/>
    <property type="match status" value="1"/>
</dbReference>
<feature type="region of interest" description="Disordered" evidence="4">
    <location>
        <begin position="1"/>
        <end position="65"/>
    </location>
</feature>
<dbReference type="InterPro" id="IPR000524">
    <property type="entry name" value="Tscrpt_reg_HTH_GntR"/>
</dbReference>
<dbReference type="InterPro" id="IPR011711">
    <property type="entry name" value="GntR_C"/>
</dbReference>
<proteinExistence type="predicted"/>
<dbReference type="InterPro" id="IPR036388">
    <property type="entry name" value="WH-like_DNA-bd_sf"/>
</dbReference>
<dbReference type="AlphaFoldDB" id="A0A368Y3R1"/>